<evidence type="ECO:0000313" key="1">
    <source>
        <dbReference type="EMBL" id="CAL1359475.1"/>
    </source>
</evidence>
<accession>A0AAV2CT37</accession>
<proteinExistence type="predicted"/>
<dbReference type="GO" id="GO:0020037">
    <property type="term" value="F:heme binding"/>
    <property type="evidence" value="ECO:0007669"/>
    <property type="project" value="InterPro"/>
</dbReference>
<keyword evidence="2" id="KW-1185">Reference proteome</keyword>
<dbReference type="EMBL" id="OZ034814">
    <property type="protein sequence ID" value="CAL1359475.1"/>
    <property type="molecule type" value="Genomic_DNA"/>
</dbReference>
<dbReference type="InterPro" id="IPR036396">
    <property type="entry name" value="Cyt_P450_sf"/>
</dbReference>
<dbReference type="Gene3D" id="1.10.630.10">
    <property type="entry name" value="Cytochrome P450"/>
    <property type="match status" value="1"/>
</dbReference>
<dbReference type="Proteomes" id="UP001497516">
    <property type="component" value="Chromosome 10"/>
</dbReference>
<dbReference type="GO" id="GO:0005506">
    <property type="term" value="F:iron ion binding"/>
    <property type="evidence" value="ECO:0007669"/>
    <property type="project" value="InterPro"/>
</dbReference>
<reference evidence="1 2" key="1">
    <citation type="submission" date="2024-04" db="EMBL/GenBank/DDBJ databases">
        <authorList>
            <person name="Fracassetti M."/>
        </authorList>
    </citation>
    <scope>NUCLEOTIDE SEQUENCE [LARGE SCALE GENOMIC DNA]</scope>
</reference>
<evidence type="ECO:0000313" key="2">
    <source>
        <dbReference type="Proteomes" id="UP001497516"/>
    </source>
</evidence>
<gene>
    <name evidence="1" type="ORF">LTRI10_LOCUS6956</name>
</gene>
<sequence length="131" mass="14327">MPPGPFIATNPRVIVLLDGKSFPVLFDLSKVEKKDLFTGTYMPSTDLTGGYRILSYLGKGQAKRNAGEGGISVLVLPTYRRYLPIPCSVNRVAQIPARLPIPSVNGLPFTGLPFTTPMSELLKPRGQKKLR</sequence>
<name>A0AAV2CT37_9ROSI</name>
<dbReference type="GO" id="GO:0004497">
    <property type="term" value="F:monooxygenase activity"/>
    <property type="evidence" value="ECO:0007669"/>
    <property type="project" value="InterPro"/>
</dbReference>
<protein>
    <submittedName>
        <fullName evidence="1">Uncharacterized protein</fullName>
    </submittedName>
</protein>
<dbReference type="GO" id="GO:0016705">
    <property type="term" value="F:oxidoreductase activity, acting on paired donors, with incorporation or reduction of molecular oxygen"/>
    <property type="evidence" value="ECO:0007669"/>
    <property type="project" value="InterPro"/>
</dbReference>
<dbReference type="AlphaFoldDB" id="A0AAV2CT37"/>
<organism evidence="1 2">
    <name type="scientific">Linum trigynum</name>
    <dbReference type="NCBI Taxonomy" id="586398"/>
    <lineage>
        <taxon>Eukaryota</taxon>
        <taxon>Viridiplantae</taxon>
        <taxon>Streptophyta</taxon>
        <taxon>Embryophyta</taxon>
        <taxon>Tracheophyta</taxon>
        <taxon>Spermatophyta</taxon>
        <taxon>Magnoliopsida</taxon>
        <taxon>eudicotyledons</taxon>
        <taxon>Gunneridae</taxon>
        <taxon>Pentapetalae</taxon>
        <taxon>rosids</taxon>
        <taxon>fabids</taxon>
        <taxon>Malpighiales</taxon>
        <taxon>Linaceae</taxon>
        <taxon>Linum</taxon>
    </lineage>
</organism>